<accession>F5RB14</accession>
<dbReference type="SMART" id="SM00448">
    <property type="entry name" value="REC"/>
    <property type="match status" value="1"/>
</dbReference>
<dbReference type="Pfam" id="PF00196">
    <property type="entry name" value="GerE"/>
    <property type="match status" value="1"/>
</dbReference>
<dbReference type="GO" id="GO:0006355">
    <property type="term" value="P:regulation of DNA-templated transcription"/>
    <property type="evidence" value="ECO:0007669"/>
    <property type="project" value="InterPro"/>
</dbReference>
<name>F5RB14_METUF</name>
<evidence type="ECO:0000313" key="6">
    <source>
        <dbReference type="EMBL" id="EGK72275.1"/>
    </source>
</evidence>
<dbReference type="PROSITE" id="PS50043">
    <property type="entry name" value="HTH_LUXR_2"/>
    <property type="match status" value="1"/>
</dbReference>
<dbReference type="GO" id="GO:0000160">
    <property type="term" value="P:phosphorelay signal transduction system"/>
    <property type="evidence" value="ECO:0007669"/>
    <property type="project" value="InterPro"/>
</dbReference>
<keyword evidence="2" id="KW-0238">DNA-binding</keyword>
<dbReference type="SUPFAM" id="SSF46894">
    <property type="entry name" value="C-terminal effector domain of the bipartite response regulators"/>
    <property type="match status" value="1"/>
</dbReference>
<feature type="modified residue" description="4-aspartylphosphate" evidence="3">
    <location>
        <position position="59"/>
    </location>
</feature>
<dbReference type="InterPro" id="IPR039420">
    <property type="entry name" value="WalR-like"/>
</dbReference>
<evidence type="ECO:0000256" key="3">
    <source>
        <dbReference type="PROSITE-ProRule" id="PRU00169"/>
    </source>
</evidence>
<dbReference type="PROSITE" id="PS00622">
    <property type="entry name" value="HTH_LUXR_1"/>
    <property type="match status" value="1"/>
</dbReference>
<dbReference type="Proteomes" id="UP000005019">
    <property type="component" value="Unassembled WGS sequence"/>
</dbReference>
<gene>
    <name evidence="6" type="ORF">METUNv1_01391</name>
</gene>
<protein>
    <submittedName>
        <fullName evidence="6">Response regulator uvrY</fullName>
    </submittedName>
</protein>
<keyword evidence="7" id="KW-1185">Reference proteome</keyword>
<evidence type="ECO:0000259" key="5">
    <source>
        <dbReference type="PROSITE" id="PS50110"/>
    </source>
</evidence>
<reference evidence="6 7" key="1">
    <citation type="journal article" date="2011" name="J. Bacteriol.">
        <title>Genome sequence of Methyloversatilis universalis FAM5T, a methylotrophic representative of the order Rhodocyclales.</title>
        <authorList>
            <person name="Kittichotirat W."/>
            <person name="Good N.M."/>
            <person name="Hall R."/>
            <person name="Bringel F."/>
            <person name="Lajus A."/>
            <person name="Medigue C."/>
            <person name="Smalley N.E."/>
            <person name="Beck D."/>
            <person name="Bumgarner R."/>
            <person name="Vuilleumier S."/>
            <person name="Kalyuzhnaya M.G."/>
        </authorList>
    </citation>
    <scope>NUCLEOTIDE SEQUENCE [LARGE SCALE GENOMIC DNA]</scope>
    <source>
        <strain evidence="7">ATCC BAA-1314 / JCM 13912 / FAM5</strain>
    </source>
</reference>
<dbReference type="SUPFAM" id="SSF52172">
    <property type="entry name" value="CheY-like"/>
    <property type="match status" value="1"/>
</dbReference>
<dbReference type="InterPro" id="IPR001789">
    <property type="entry name" value="Sig_transdc_resp-reg_receiver"/>
</dbReference>
<dbReference type="InterPro" id="IPR011006">
    <property type="entry name" value="CheY-like_superfamily"/>
</dbReference>
<dbReference type="Pfam" id="PF00072">
    <property type="entry name" value="Response_reg"/>
    <property type="match status" value="1"/>
</dbReference>
<dbReference type="SMART" id="SM00421">
    <property type="entry name" value="HTH_LUXR"/>
    <property type="match status" value="1"/>
</dbReference>
<dbReference type="CDD" id="cd17535">
    <property type="entry name" value="REC_NarL-like"/>
    <property type="match status" value="1"/>
</dbReference>
<keyword evidence="1 3" id="KW-0597">Phosphoprotein</keyword>
<feature type="domain" description="HTH luxR-type" evidence="4">
    <location>
        <begin position="146"/>
        <end position="211"/>
    </location>
</feature>
<organism evidence="6 7">
    <name type="scientific">Methyloversatilis universalis (strain ATCC BAA-1314 / DSM 25237 / JCM 13912 / CCUG 52030 / FAM5)</name>
    <dbReference type="NCBI Taxonomy" id="1000565"/>
    <lineage>
        <taxon>Bacteria</taxon>
        <taxon>Pseudomonadati</taxon>
        <taxon>Pseudomonadota</taxon>
        <taxon>Betaproteobacteria</taxon>
        <taxon>Nitrosomonadales</taxon>
        <taxon>Sterolibacteriaceae</taxon>
        <taxon>Methyloversatilis</taxon>
    </lineage>
</organism>
<dbReference type="PANTHER" id="PTHR43214:SF43">
    <property type="entry name" value="TWO-COMPONENT RESPONSE REGULATOR"/>
    <property type="match status" value="1"/>
</dbReference>
<dbReference type="InterPro" id="IPR016032">
    <property type="entry name" value="Sig_transdc_resp-reg_C-effctor"/>
</dbReference>
<dbReference type="CDD" id="cd06170">
    <property type="entry name" value="LuxR_C_like"/>
    <property type="match status" value="1"/>
</dbReference>
<dbReference type="GO" id="GO:0003677">
    <property type="term" value="F:DNA binding"/>
    <property type="evidence" value="ECO:0007669"/>
    <property type="project" value="UniProtKB-KW"/>
</dbReference>
<dbReference type="EMBL" id="AFHG01000041">
    <property type="protein sequence ID" value="EGK72275.1"/>
    <property type="molecule type" value="Genomic_DNA"/>
</dbReference>
<dbReference type="PROSITE" id="PS50110">
    <property type="entry name" value="RESPONSE_REGULATORY"/>
    <property type="match status" value="1"/>
</dbReference>
<dbReference type="STRING" id="1000565.METUNv1_01391"/>
<dbReference type="InterPro" id="IPR000792">
    <property type="entry name" value="Tscrpt_reg_LuxR_C"/>
</dbReference>
<dbReference type="InterPro" id="IPR058245">
    <property type="entry name" value="NreC/VraR/RcsB-like_REC"/>
</dbReference>
<evidence type="ECO:0000256" key="2">
    <source>
        <dbReference type="ARBA" id="ARBA00023125"/>
    </source>
</evidence>
<dbReference type="AlphaFoldDB" id="F5RB14"/>
<feature type="domain" description="Response regulatory" evidence="5">
    <location>
        <begin position="8"/>
        <end position="124"/>
    </location>
</feature>
<comment type="caution">
    <text evidence="6">The sequence shown here is derived from an EMBL/GenBank/DDBJ whole genome shotgun (WGS) entry which is preliminary data.</text>
</comment>
<dbReference type="PRINTS" id="PR00038">
    <property type="entry name" value="HTHLUXR"/>
</dbReference>
<evidence type="ECO:0000256" key="1">
    <source>
        <dbReference type="ARBA" id="ARBA00022553"/>
    </source>
</evidence>
<dbReference type="Gene3D" id="3.40.50.2300">
    <property type="match status" value="1"/>
</dbReference>
<sequence>MGAMGPIKVMLVDDHAVVRMGFKLLLAACEDIEVIGEADSGEAAYQRYAELKPDVIVMDLSMPGMGGIEAVRRLTARDKGVRILALSAHEDTAHPKRVLKAGATGYLSKRGAPEALIDAVRTVAAGRMYLDAEIAQKLAMQDVTGTQNPVEALSEREFEVFIHLARGQSVNQIAETLHLSTSTVGTHLYNVKQKLGASNQAELTLIALRNGLIEA</sequence>
<evidence type="ECO:0000313" key="7">
    <source>
        <dbReference type="Proteomes" id="UP000005019"/>
    </source>
</evidence>
<proteinExistence type="predicted"/>
<dbReference type="PANTHER" id="PTHR43214">
    <property type="entry name" value="TWO-COMPONENT RESPONSE REGULATOR"/>
    <property type="match status" value="1"/>
</dbReference>
<dbReference type="eggNOG" id="COG2197">
    <property type="taxonomic scope" value="Bacteria"/>
</dbReference>
<evidence type="ECO:0000259" key="4">
    <source>
        <dbReference type="PROSITE" id="PS50043"/>
    </source>
</evidence>